<dbReference type="AlphaFoldDB" id="A0A1V4JLH5"/>
<name>A0A1V4JLH5_PATFA</name>
<protein>
    <submittedName>
        <fullName evidence="1">Uncharacterized protein</fullName>
    </submittedName>
</protein>
<comment type="caution">
    <text evidence="1">The sequence shown here is derived from an EMBL/GenBank/DDBJ whole genome shotgun (WGS) entry which is preliminary data.</text>
</comment>
<proteinExistence type="predicted"/>
<accession>A0A1V4JLH5</accession>
<evidence type="ECO:0000313" key="2">
    <source>
        <dbReference type="Proteomes" id="UP000190648"/>
    </source>
</evidence>
<dbReference type="Proteomes" id="UP000190648">
    <property type="component" value="Unassembled WGS sequence"/>
</dbReference>
<dbReference type="EMBL" id="LSYS01006902">
    <property type="protein sequence ID" value="OPJ73038.1"/>
    <property type="molecule type" value="Genomic_DNA"/>
</dbReference>
<keyword evidence="2" id="KW-1185">Reference proteome</keyword>
<evidence type="ECO:0000313" key="1">
    <source>
        <dbReference type="EMBL" id="OPJ73038.1"/>
    </source>
</evidence>
<gene>
    <name evidence="1" type="ORF">AV530_005465</name>
</gene>
<sequence>MYITVSREKYGISNCIRNGMFQKLETEMAGEQHPGVLRQKYCSEEVLTYCPDLRWKRGKYREEAASLCCLAFQGAQSGEYDWNVTPLPSFRMENKGTTEGNVKLPIELFVSKIKEKELHNLGLAQKDTEVQENPKKRNKLLQRVIQPSLSKKIN</sequence>
<reference evidence="1 2" key="1">
    <citation type="submission" date="2016-02" db="EMBL/GenBank/DDBJ databases">
        <title>Band-tailed pigeon sequencing and assembly.</title>
        <authorList>
            <person name="Soares A.E."/>
            <person name="Novak B.J."/>
            <person name="Rice E.S."/>
            <person name="O'Connell B."/>
            <person name="Chang D."/>
            <person name="Weber S."/>
            <person name="Shapiro B."/>
        </authorList>
    </citation>
    <scope>NUCLEOTIDE SEQUENCE [LARGE SCALE GENOMIC DNA]</scope>
    <source>
        <strain evidence="1">BTP2013</strain>
        <tissue evidence="1">Blood</tissue>
    </source>
</reference>
<organism evidence="1 2">
    <name type="scientific">Patagioenas fasciata monilis</name>
    <dbReference type="NCBI Taxonomy" id="372326"/>
    <lineage>
        <taxon>Eukaryota</taxon>
        <taxon>Metazoa</taxon>
        <taxon>Chordata</taxon>
        <taxon>Craniata</taxon>
        <taxon>Vertebrata</taxon>
        <taxon>Euteleostomi</taxon>
        <taxon>Archelosauria</taxon>
        <taxon>Archosauria</taxon>
        <taxon>Dinosauria</taxon>
        <taxon>Saurischia</taxon>
        <taxon>Theropoda</taxon>
        <taxon>Coelurosauria</taxon>
        <taxon>Aves</taxon>
        <taxon>Neognathae</taxon>
        <taxon>Neoaves</taxon>
        <taxon>Columbimorphae</taxon>
        <taxon>Columbiformes</taxon>
        <taxon>Columbidae</taxon>
        <taxon>Patagioenas</taxon>
    </lineage>
</organism>